<protein>
    <submittedName>
        <fullName evidence="2">Uncharacterized protein</fullName>
    </submittedName>
</protein>
<organism evidence="2 3">
    <name type="scientific">Adineta steineri</name>
    <dbReference type="NCBI Taxonomy" id="433720"/>
    <lineage>
        <taxon>Eukaryota</taxon>
        <taxon>Metazoa</taxon>
        <taxon>Spiralia</taxon>
        <taxon>Gnathifera</taxon>
        <taxon>Rotifera</taxon>
        <taxon>Eurotatoria</taxon>
        <taxon>Bdelloidea</taxon>
        <taxon>Adinetida</taxon>
        <taxon>Adinetidae</taxon>
        <taxon>Adineta</taxon>
    </lineage>
</organism>
<proteinExistence type="predicted"/>
<evidence type="ECO:0000313" key="2">
    <source>
        <dbReference type="EMBL" id="CAF3839054.1"/>
    </source>
</evidence>
<dbReference type="Proteomes" id="UP000663844">
    <property type="component" value="Unassembled WGS sequence"/>
</dbReference>
<gene>
    <name evidence="2" type="ORF">OXD698_LOCUS20555</name>
</gene>
<dbReference type="AlphaFoldDB" id="A0A819DNH9"/>
<accession>A0A819DNH9</accession>
<name>A0A819DNH9_9BILA</name>
<sequence>MFDTSSLKLLLSLCIFLFSIQSILTLRCYECKDCMDVTCSCDNIVEVNANESFCILLRENLSNGINVEIKHIPRNFATHYEYTPYYISVEEMITYNTTIEKWLHQANKIVYACQTDECNRPDLLKELPANGLSLSLPSDWLNENLLRKADQKMTTCNECPDVTVCGNKPYFVNPDQCSIQECETSCIIGEKFTTIEATEYCYTSFCLPSDTQTPSIIIEAVYYIHNKDFRINETDIICHGVNCSRLEIFRDIKEKIQIDYTGVKPFLPGNHVNSIYSTSMSILLMVLTQISTMFDNISLKLLLSLCIFLFSIQSILTLRCYECKDCTDVSCPCDNIVEVNANESYCILARENFPNGITVEIKHLPRISATHYEYTPYYMSVGEMITYNTTIDKWSHEAFKIVYACQTDECNRPDLLKELPTNGLSLSLPSDWLNENLLRRADQKLTTCNQCPEVTVCGNKPYFVDPDQCSIQECEHFCIIGEKFTTIEATEYCYTSFCLLSDTQTPLISLNAVYYINNKEFQINETDIICHGVNCSRLEIFQDITEKVQIDYTGIQAFLPPDYVNSTYSTTISTSVLTQISTMFDTSSLKLLLSLCIFLFSIQSILTLRCYECEDCTDVSCPCGNIIEVNANESYCILARENFPDGITVEIKHLPRISANHFEYTPYYISVGEMITYNTTIDKWSHEAFKIVYACQTDECNRPDLLKKLPTNGLSLSLPSDWLNENLLRKTDEKLTNCYVCPAATFCSNKPYFVNPDQCSIQECETCTIEESFQNGETTHYCYTSFCTTTGSQIPSVTIEAVYYLDNKEFRINETDIICHGVNCSRLEIFRDIKEKIQKDYTGIEPFLPGNHVNSIYSTSMSILLMMIFFQNLISY</sequence>
<dbReference type="EMBL" id="CAJOAZ010001637">
    <property type="protein sequence ID" value="CAF3839054.1"/>
    <property type="molecule type" value="Genomic_DNA"/>
</dbReference>
<comment type="caution">
    <text evidence="2">The sequence shown here is derived from an EMBL/GenBank/DDBJ whole genome shotgun (WGS) entry which is preliminary data.</text>
</comment>
<evidence type="ECO:0000256" key="1">
    <source>
        <dbReference type="SAM" id="SignalP"/>
    </source>
</evidence>
<evidence type="ECO:0000313" key="3">
    <source>
        <dbReference type="Proteomes" id="UP000663844"/>
    </source>
</evidence>
<reference evidence="2" key="1">
    <citation type="submission" date="2021-02" db="EMBL/GenBank/DDBJ databases">
        <authorList>
            <person name="Nowell W R."/>
        </authorList>
    </citation>
    <scope>NUCLEOTIDE SEQUENCE</scope>
</reference>
<feature type="signal peptide" evidence="1">
    <location>
        <begin position="1"/>
        <end position="25"/>
    </location>
</feature>
<keyword evidence="1" id="KW-0732">Signal</keyword>
<feature type="chain" id="PRO_5032388366" evidence="1">
    <location>
        <begin position="26"/>
        <end position="876"/>
    </location>
</feature>